<dbReference type="EMBL" id="JARBHB010000007">
    <property type="protein sequence ID" value="KAJ8878439.1"/>
    <property type="molecule type" value="Genomic_DNA"/>
</dbReference>
<evidence type="ECO:0000313" key="1">
    <source>
        <dbReference type="EMBL" id="KAJ8878439.1"/>
    </source>
</evidence>
<evidence type="ECO:0000313" key="2">
    <source>
        <dbReference type="Proteomes" id="UP001159363"/>
    </source>
</evidence>
<organism evidence="1 2">
    <name type="scientific">Dryococelus australis</name>
    <dbReference type="NCBI Taxonomy" id="614101"/>
    <lineage>
        <taxon>Eukaryota</taxon>
        <taxon>Metazoa</taxon>
        <taxon>Ecdysozoa</taxon>
        <taxon>Arthropoda</taxon>
        <taxon>Hexapoda</taxon>
        <taxon>Insecta</taxon>
        <taxon>Pterygota</taxon>
        <taxon>Neoptera</taxon>
        <taxon>Polyneoptera</taxon>
        <taxon>Phasmatodea</taxon>
        <taxon>Verophasmatodea</taxon>
        <taxon>Anareolatae</taxon>
        <taxon>Phasmatidae</taxon>
        <taxon>Eurycanthinae</taxon>
        <taxon>Dryococelus</taxon>
    </lineage>
</organism>
<accession>A0ABQ9H2F5</accession>
<name>A0ABQ9H2F5_9NEOP</name>
<feature type="non-terminal residue" evidence="1">
    <location>
        <position position="182"/>
    </location>
</feature>
<gene>
    <name evidence="1" type="ORF">PR048_019017</name>
</gene>
<proteinExistence type="predicted"/>
<reference evidence="1 2" key="1">
    <citation type="submission" date="2023-02" db="EMBL/GenBank/DDBJ databases">
        <title>LHISI_Scaffold_Assembly.</title>
        <authorList>
            <person name="Stuart O.P."/>
            <person name="Cleave R."/>
            <person name="Magrath M.J.L."/>
            <person name="Mikheyev A.S."/>
        </authorList>
    </citation>
    <scope>NUCLEOTIDE SEQUENCE [LARGE SCALE GENOMIC DNA]</scope>
    <source>
        <strain evidence="1">Daus_M_001</strain>
        <tissue evidence="1">Leg muscle</tissue>
    </source>
</reference>
<sequence length="182" mass="21312">MHFDNPELSINKLHELFAIYFEQKAGNRLSMKHKTYFTFFRHVKEDLNDSCKAQYTLHKMKKKQKRAEEDCAEHTFTQTKCNKLVLLETSSAIREFPDLREPILLSDSAGGKNKNKTISRFCSWLANLYISVLELFPVRGHSFSQCNRHFGLVKSRLKKKTMTTTAKYYLEATVLCRQMPHV</sequence>
<keyword evidence="2" id="KW-1185">Reference proteome</keyword>
<dbReference type="Proteomes" id="UP001159363">
    <property type="component" value="Chromosome 6"/>
</dbReference>
<protein>
    <submittedName>
        <fullName evidence="1">Uncharacterized protein</fullName>
    </submittedName>
</protein>
<comment type="caution">
    <text evidence="1">The sequence shown here is derived from an EMBL/GenBank/DDBJ whole genome shotgun (WGS) entry which is preliminary data.</text>
</comment>